<keyword evidence="2" id="KW-1185">Reference proteome</keyword>
<comment type="caution">
    <text evidence="1">The sequence shown here is derived from an EMBL/GenBank/DDBJ whole genome shotgun (WGS) entry which is preliminary data.</text>
</comment>
<protein>
    <submittedName>
        <fullName evidence="1">Uncharacterized protein</fullName>
    </submittedName>
</protein>
<organism evidence="1 2">
    <name type="scientific">Lasiodiplodia mahajangana</name>
    <dbReference type="NCBI Taxonomy" id="1108764"/>
    <lineage>
        <taxon>Eukaryota</taxon>
        <taxon>Fungi</taxon>
        <taxon>Dikarya</taxon>
        <taxon>Ascomycota</taxon>
        <taxon>Pezizomycotina</taxon>
        <taxon>Dothideomycetes</taxon>
        <taxon>Dothideomycetes incertae sedis</taxon>
        <taxon>Botryosphaeriales</taxon>
        <taxon>Botryosphaeriaceae</taxon>
        <taxon>Lasiodiplodia</taxon>
    </lineage>
</organism>
<accession>A0ACC2JP01</accession>
<sequence>MRTGVLFNLCAGIALARATDASGAVHPFVKYKKLAVDAGVDATLATTTAAPTPTRPALECFQVAEPVLTPSGVTRRDSSQAPAIVAADQIPIEAAAASSSASSCSVVLMVHTFANSYGFPYVGMHRPIAASRDL</sequence>
<reference evidence="1" key="1">
    <citation type="submission" date="2022-12" db="EMBL/GenBank/DDBJ databases">
        <title>Genome Sequence of Lasiodiplodia mahajangana.</title>
        <authorList>
            <person name="Buettner E."/>
        </authorList>
    </citation>
    <scope>NUCLEOTIDE SEQUENCE</scope>
    <source>
        <strain evidence="1">VT137</strain>
    </source>
</reference>
<name>A0ACC2JP01_9PEZI</name>
<evidence type="ECO:0000313" key="2">
    <source>
        <dbReference type="Proteomes" id="UP001153332"/>
    </source>
</evidence>
<proteinExistence type="predicted"/>
<gene>
    <name evidence="1" type="ORF">O1611_g4415</name>
</gene>
<dbReference type="Proteomes" id="UP001153332">
    <property type="component" value="Unassembled WGS sequence"/>
</dbReference>
<dbReference type="EMBL" id="JAPUUL010000827">
    <property type="protein sequence ID" value="KAJ8129215.1"/>
    <property type="molecule type" value="Genomic_DNA"/>
</dbReference>
<evidence type="ECO:0000313" key="1">
    <source>
        <dbReference type="EMBL" id="KAJ8129215.1"/>
    </source>
</evidence>